<sequence length="128" mass="14583">MRVTFAFLVAIAFSTSWVVTNAEQPSISAKTSTFAVESTRAAPGDPNAKRFLRSHRVSDGEDEEDSDDDEERFKQWKIDDLAAGKTSTLFAKWKAAGRSEDYIYTKLKARLSPSDFNDVMRWYRAYIK</sequence>
<evidence type="ECO:0000256" key="1">
    <source>
        <dbReference type="ARBA" id="ARBA00004613"/>
    </source>
</evidence>
<comment type="similarity">
    <text evidence="2 5">Belongs to the RxLR effector family.</text>
</comment>
<gene>
    <name evidence="7" type="ORF">PHMEG_00032690</name>
</gene>
<proteinExistence type="inferred from homology"/>
<feature type="region of interest" description="Disordered" evidence="6">
    <location>
        <begin position="33"/>
        <end position="71"/>
    </location>
</feature>
<dbReference type="InterPro" id="IPR031825">
    <property type="entry name" value="RXLR"/>
</dbReference>
<feature type="signal peptide" evidence="5">
    <location>
        <begin position="1"/>
        <end position="22"/>
    </location>
</feature>
<dbReference type="AlphaFoldDB" id="A0A225UXD7"/>
<feature type="compositionally biased region" description="Acidic residues" evidence="6">
    <location>
        <begin position="60"/>
        <end position="70"/>
    </location>
</feature>
<keyword evidence="8" id="KW-1185">Reference proteome</keyword>
<evidence type="ECO:0000313" key="8">
    <source>
        <dbReference type="Proteomes" id="UP000198211"/>
    </source>
</evidence>
<protein>
    <recommendedName>
        <fullName evidence="5">RxLR effector protein</fullName>
    </recommendedName>
</protein>
<evidence type="ECO:0000256" key="2">
    <source>
        <dbReference type="ARBA" id="ARBA00010400"/>
    </source>
</evidence>
<evidence type="ECO:0000256" key="5">
    <source>
        <dbReference type="RuleBase" id="RU367124"/>
    </source>
</evidence>
<dbReference type="EMBL" id="NBNE01011065">
    <property type="protein sequence ID" value="OWY96919.1"/>
    <property type="molecule type" value="Genomic_DNA"/>
</dbReference>
<evidence type="ECO:0000256" key="6">
    <source>
        <dbReference type="SAM" id="MobiDB-lite"/>
    </source>
</evidence>
<keyword evidence="4 5" id="KW-0732">Signal</keyword>
<dbReference type="Proteomes" id="UP000198211">
    <property type="component" value="Unassembled WGS sequence"/>
</dbReference>
<accession>A0A225UXD7</accession>
<feature type="chain" id="PRO_5028517754" description="RxLR effector protein" evidence="5">
    <location>
        <begin position="23"/>
        <end position="128"/>
    </location>
</feature>
<evidence type="ECO:0000256" key="3">
    <source>
        <dbReference type="ARBA" id="ARBA00022525"/>
    </source>
</evidence>
<evidence type="ECO:0000256" key="4">
    <source>
        <dbReference type="ARBA" id="ARBA00022729"/>
    </source>
</evidence>
<organism evidence="7 8">
    <name type="scientific">Phytophthora megakarya</name>
    <dbReference type="NCBI Taxonomy" id="4795"/>
    <lineage>
        <taxon>Eukaryota</taxon>
        <taxon>Sar</taxon>
        <taxon>Stramenopiles</taxon>
        <taxon>Oomycota</taxon>
        <taxon>Peronosporomycetes</taxon>
        <taxon>Peronosporales</taxon>
        <taxon>Peronosporaceae</taxon>
        <taxon>Phytophthora</taxon>
    </lineage>
</organism>
<comment type="subcellular location">
    <subcellularLocation>
        <location evidence="1 5">Secreted</location>
    </subcellularLocation>
</comment>
<evidence type="ECO:0000313" key="7">
    <source>
        <dbReference type="EMBL" id="OWY96919.1"/>
    </source>
</evidence>
<comment type="function">
    <text evidence="5">Effector that suppresses plant defense responses during pathogen infection.</text>
</comment>
<comment type="caution">
    <text evidence="7">The sequence shown here is derived from an EMBL/GenBank/DDBJ whole genome shotgun (WGS) entry which is preliminary data.</text>
</comment>
<comment type="domain">
    <text evidence="5">The RxLR-dEER motif acts to carry the protein into the host cell cytoplasm through binding to cell surface phosphatidylinositol-3-phosphate.</text>
</comment>
<dbReference type="GO" id="GO:0005576">
    <property type="term" value="C:extracellular region"/>
    <property type="evidence" value="ECO:0007669"/>
    <property type="project" value="UniProtKB-SubCell"/>
</dbReference>
<name>A0A225UXD7_9STRA</name>
<keyword evidence="3 5" id="KW-0964">Secreted</keyword>
<reference evidence="8" key="1">
    <citation type="submission" date="2017-03" db="EMBL/GenBank/DDBJ databases">
        <title>Phytopthora megakarya and P. palmivora, two closely related causual agents of cacao black pod achieved similar genome size and gene model numbers by different mechanisms.</title>
        <authorList>
            <person name="Ali S."/>
            <person name="Shao J."/>
            <person name="Larry D.J."/>
            <person name="Kronmiller B."/>
            <person name="Shen D."/>
            <person name="Strem M.D."/>
            <person name="Melnick R.L."/>
            <person name="Guiltinan M.J."/>
            <person name="Tyler B.M."/>
            <person name="Meinhardt L.W."/>
            <person name="Bailey B.A."/>
        </authorList>
    </citation>
    <scope>NUCLEOTIDE SEQUENCE [LARGE SCALE GENOMIC DNA]</scope>
    <source>
        <strain evidence="8">zdho120</strain>
    </source>
</reference>
<dbReference type="OrthoDB" id="10614816at2759"/>
<dbReference type="Pfam" id="PF16810">
    <property type="entry name" value="RXLR"/>
    <property type="match status" value="1"/>
</dbReference>